<proteinExistence type="predicted"/>
<dbReference type="Proteomes" id="UP001055072">
    <property type="component" value="Unassembled WGS sequence"/>
</dbReference>
<evidence type="ECO:0000313" key="2">
    <source>
        <dbReference type="Proteomes" id="UP001055072"/>
    </source>
</evidence>
<protein>
    <submittedName>
        <fullName evidence="1">Uncharacterized protein</fullName>
    </submittedName>
</protein>
<name>A0ACB8UJ12_9APHY</name>
<accession>A0ACB8UJ12</accession>
<keyword evidence="2" id="KW-1185">Reference proteome</keyword>
<sequence length="88" mass="10224">MALRFQRTPPLLELFVIFRARLATTPLRRRHSYSAPLQRFRSNDSDYCGAIYIIARIHRMARTFIRLWPTQFSACRSSGLVGRLAIVA</sequence>
<organism evidence="1 2">
    <name type="scientific">Irpex rosettiformis</name>
    <dbReference type="NCBI Taxonomy" id="378272"/>
    <lineage>
        <taxon>Eukaryota</taxon>
        <taxon>Fungi</taxon>
        <taxon>Dikarya</taxon>
        <taxon>Basidiomycota</taxon>
        <taxon>Agaricomycotina</taxon>
        <taxon>Agaricomycetes</taxon>
        <taxon>Polyporales</taxon>
        <taxon>Irpicaceae</taxon>
        <taxon>Irpex</taxon>
    </lineage>
</organism>
<dbReference type="EMBL" id="MU274900">
    <property type="protein sequence ID" value="KAI0094110.1"/>
    <property type="molecule type" value="Genomic_DNA"/>
</dbReference>
<reference evidence="1" key="1">
    <citation type="journal article" date="2021" name="Environ. Microbiol.">
        <title>Gene family expansions and transcriptome signatures uncover fungal adaptations to wood decay.</title>
        <authorList>
            <person name="Hage H."/>
            <person name="Miyauchi S."/>
            <person name="Viragh M."/>
            <person name="Drula E."/>
            <person name="Min B."/>
            <person name="Chaduli D."/>
            <person name="Navarro D."/>
            <person name="Favel A."/>
            <person name="Norest M."/>
            <person name="Lesage-Meessen L."/>
            <person name="Balint B."/>
            <person name="Merenyi Z."/>
            <person name="de Eugenio L."/>
            <person name="Morin E."/>
            <person name="Martinez A.T."/>
            <person name="Baldrian P."/>
            <person name="Stursova M."/>
            <person name="Martinez M.J."/>
            <person name="Novotny C."/>
            <person name="Magnuson J.K."/>
            <person name="Spatafora J.W."/>
            <person name="Maurice S."/>
            <person name="Pangilinan J."/>
            <person name="Andreopoulos W."/>
            <person name="LaButti K."/>
            <person name="Hundley H."/>
            <person name="Na H."/>
            <person name="Kuo A."/>
            <person name="Barry K."/>
            <person name="Lipzen A."/>
            <person name="Henrissat B."/>
            <person name="Riley R."/>
            <person name="Ahrendt S."/>
            <person name="Nagy L.G."/>
            <person name="Grigoriev I.V."/>
            <person name="Martin F."/>
            <person name="Rosso M.N."/>
        </authorList>
    </citation>
    <scope>NUCLEOTIDE SEQUENCE</scope>
    <source>
        <strain evidence="1">CBS 384.51</strain>
    </source>
</reference>
<comment type="caution">
    <text evidence="1">The sequence shown here is derived from an EMBL/GenBank/DDBJ whole genome shotgun (WGS) entry which is preliminary data.</text>
</comment>
<gene>
    <name evidence="1" type="ORF">BDY19DRAFT_276</name>
</gene>
<evidence type="ECO:0000313" key="1">
    <source>
        <dbReference type="EMBL" id="KAI0094110.1"/>
    </source>
</evidence>